<evidence type="ECO:0000259" key="3">
    <source>
        <dbReference type="Pfam" id="PF19313"/>
    </source>
</evidence>
<dbReference type="Proteomes" id="UP000059672">
    <property type="component" value="Chromosome"/>
</dbReference>
<dbReference type="EMBL" id="CP013355">
    <property type="protein sequence ID" value="AMC11842.1"/>
    <property type="molecule type" value="Genomic_DNA"/>
</dbReference>
<proteinExistence type="predicted"/>
<feature type="chain" id="PRO_5007140406" evidence="1">
    <location>
        <begin position="19"/>
        <end position="732"/>
    </location>
</feature>
<dbReference type="Gene3D" id="2.60.40.1190">
    <property type="match status" value="1"/>
</dbReference>
<keyword evidence="4" id="KW-0378">Hydrolase</keyword>
<dbReference type="OrthoDB" id="9786766at2"/>
<reference evidence="5" key="1">
    <citation type="submission" date="2015-12" db="EMBL/GenBank/DDBJ databases">
        <title>Complete genome sequence of Lutibacter profundus strain LP1.</title>
        <authorList>
            <person name="Wissuwa J."/>
            <person name="Le Moine Bauer S."/>
            <person name="Stokke R."/>
            <person name="Dahle H."/>
            <person name="Steen I.H."/>
        </authorList>
    </citation>
    <scope>NUCLEOTIDE SEQUENCE [LARGE SCALE GENOMIC DNA]</scope>
    <source>
        <strain evidence="5">LP1</strain>
    </source>
</reference>
<gene>
    <name evidence="4" type="ORF">Lupro_11455</name>
</gene>
<evidence type="ECO:0000256" key="1">
    <source>
        <dbReference type="SAM" id="SignalP"/>
    </source>
</evidence>
<feature type="signal peptide" evidence="1">
    <location>
        <begin position="1"/>
        <end position="18"/>
    </location>
</feature>
<protein>
    <submittedName>
        <fullName evidence="4">Hydrolase</fullName>
    </submittedName>
</protein>
<evidence type="ECO:0000313" key="4">
    <source>
        <dbReference type="EMBL" id="AMC11842.1"/>
    </source>
</evidence>
<dbReference type="CDD" id="cd09618">
    <property type="entry name" value="CBM9_like_2"/>
    <property type="match status" value="1"/>
</dbReference>
<sequence length="732" mass="85209">MRKLIIFVALLNVFISFSQTKTKVIHVKYIHEPITIDAVLDEAAWSKAAPAKNFWQYFPTDSIQAKQQTEIKMLFDDKNLYIGMRVNAKGEDYIIPSLRRDFRASGNDNISLLFDTFNDGTNAFFFGTNPYGVRREALISGGGTELRGFNTNWDTKWIGETKIHKDHYTVEWMIPLSAFKYREGETKWRFNSYHFDTQDNEQSTWMNIPQNQYIFSLAYMGDMIFEKPLGKSRSPISIIPFVNTIVSKDYETGKSINDFKIGGDAKFTIGNSMNLDITLNPDFSQVEVDEQVTNLTRFEISLPERRQFFIENSDLFGDFGNNRDANPFFSRRIGIATDKEGNNIENDIIGGVRLSGKLNNNIRLGILNMQTAEDLKNNIPTTNNTVITIQQKLFSRSNLSVMFINKQATKNYDFLEDKDKYNRVLGIDYRLASSDNSWVGKYFFHKSFSPNVNSKDVSAGVSTEFNSRLFKIRLSGVYVGDNFRSDLGFINRTDIFKISPRLERVFWPEKGKVQKHSFSIMPIFLWKPQFNFENSDYTIISAWQASFLNTSELQFEMLNRYTHLYYSFDPTGTDGAIPLPNNKNYYYTSINVSFRSDRRKKFSYNLKPSVGKFYNGEKYSIQTQLTLRLQPYFTSSIQLNYNKIVLPNPYPNASIWLIGPKMDITFNKKLFWATFIQYNSQRNNFSVNTRLQWRFAPLSDLFVVYNDNYFTENVFTPRTRSFNVKLTYWLNI</sequence>
<dbReference type="GO" id="GO:0030246">
    <property type="term" value="F:carbohydrate binding"/>
    <property type="evidence" value="ECO:0007669"/>
    <property type="project" value="InterPro"/>
</dbReference>
<dbReference type="AlphaFoldDB" id="A0A109RPD9"/>
<evidence type="ECO:0000259" key="2">
    <source>
        <dbReference type="Pfam" id="PF06452"/>
    </source>
</evidence>
<dbReference type="RefSeq" id="WP_068210403.1">
    <property type="nucleotide sequence ID" value="NZ_CP013355.1"/>
</dbReference>
<name>A0A109RPD9_9FLAO</name>
<feature type="domain" description="Carbohydrate-binding" evidence="2">
    <location>
        <begin position="36"/>
        <end position="209"/>
    </location>
</feature>
<dbReference type="Pfam" id="PF06452">
    <property type="entry name" value="CBM9_1"/>
    <property type="match status" value="1"/>
</dbReference>
<keyword evidence="1" id="KW-0732">Signal</keyword>
<accession>A0A109RPD9</accession>
<dbReference type="GO" id="GO:0004553">
    <property type="term" value="F:hydrolase activity, hydrolyzing O-glycosyl compounds"/>
    <property type="evidence" value="ECO:0007669"/>
    <property type="project" value="InterPro"/>
</dbReference>
<dbReference type="SUPFAM" id="SSF49344">
    <property type="entry name" value="CBD9-like"/>
    <property type="match status" value="1"/>
</dbReference>
<dbReference type="InterPro" id="IPR010502">
    <property type="entry name" value="Carb-bd_dom_fam9"/>
</dbReference>
<keyword evidence="5" id="KW-1185">Reference proteome</keyword>
<dbReference type="Pfam" id="PF19313">
    <property type="entry name" value="DUF5916"/>
    <property type="match status" value="1"/>
</dbReference>
<feature type="domain" description="DUF5916" evidence="3">
    <location>
        <begin position="237"/>
        <end position="643"/>
    </location>
</feature>
<dbReference type="STRING" id="1622118.Lupro_11455"/>
<evidence type="ECO:0000313" key="5">
    <source>
        <dbReference type="Proteomes" id="UP000059672"/>
    </source>
</evidence>
<reference evidence="4 5" key="2">
    <citation type="journal article" date="2016" name="Int. J. Syst. Evol. Microbiol.">
        <title>Lutibacter profundi sp. nov., isolated from a deep-sea hydrothermal system on the Arctic Mid-Ocean Ridge and emended description of the genus Lutibacter.</title>
        <authorList>
            <person name="Le Moine Bauer S."/>
            <person name="Roalkvam I."/>
            <person name="Steen I.H."/>
            <person name="Dahle H."/>
        </authorList>
    </citation>
    <scope>NUCLEOTIDE SEQUENCE [LARGE SCALE GENOMIC DNA]</scope>
    <source>
        <strain evidence="4 5">LP1</strain>
    </source>
</reference>
<dbReference type="KEGG" id="lut:Lupro_11455"/>
<dbReference type="InterPro" id="IPR045670">
    <property type="entry name" value="DUF5916"/>
</dbReference>
<dbReference type="GO" id="GO:0016052">
    <property type="term" value="P:carbohydrate catabolic process"/>
    <property type="evidence" value="ECO:0007669"/>
    <property type="project" value="InterPro"/>
</dbReference>
<organism evidence="4 5">
    <name type="scientific">Lutibacter profundi</name>
    <dbReference type="NCBI Taxonomy" id="1622118"/>
    <lineage>
        <taxon>Bacteria</taxon>
        <taxon>Pseudomonadati</taxon>
        <taxon>Bacteroidota</taxon>
        <taxon>Flavobacteriia</taxon>
        <taxon>Flavobacteriales</taxon>
        <taxon>Flavobacteriaceae</taxon>
        <taxon>Lutibacter</taxon>
    </lineage>
</organism>
<dbReference type="PATRIC" id="fig|1622118.3.peg.2353"/>